<keyword evidence="2" id="KW-0479">Metal-binding</keyword>
<evidence type="ECO:0000313" key="5">
    <source>
        <dbReference type="EMBL" id="MDO6962488.1"/>
    </source>
</evidence>
<dbReference type="EC" id="3.1.3.7" evidence="5"/>
<dbReference type="PROSITE" id="PS00630">
    <property type="entry name" value="IMP_2"/>
    <property type="match status" value="1"/>
</dbReference>
<reference evidence="5" key="2">
    <citation type="submission" date="2023-07" db="EMBL/GenBank/DDBJ databases">
        <authorList>
            <person name="Shen H."/>
        </authorList>
    </citation>
    <scope>NUCLEOTIDE SEQUENCE</scope>
    <source>
        <strain evidence="5">TNR-22</strain>
    </source>
</reference>
<dbReference type="Gene3D" id="3.40.190.80">
    <property type="match status" value="1"/>
</dbReference>
<dbReference type="InterPro" id="IPR000760">
    <property type="entry name" value="Inositol_monophosphatase-like"/>
</dbReference>
<dbReference type="SUPFAM" id="SSF56655">
    <property type="entry name" value="Carbohydrate phosphatase"/>
    <property type="match status" value="1"/>
</dbReference>
<dbReference type="GO" id="GO:0008441">
    <property type="term" value="F:3'(2'),5'-bisphosphate nucleotidase activity"/>
    <property type="evidence" value="ECO:0007669"/>
    <property type="project" value="UniProtKB-EC"/>
</dbReference>
<protein>
    <submittedName>
        <fullName evidence="5">3'(2'),5'-bisphosphate nucleotidase CysQ</fullName>
        <ecNumber evidence="5">3.1.3.7</ecNumber>
    </submittedName>
</protein>
<evidence type="ECO:0000256" key="2">
    <source>
        <dbReference type="ARBA" id="ARBA00022723"/>
    </source>
</evidence>
<keyword evidence="3 5" id="KW-0378">Hydrolase</keyword>
<keyword evidence="6" id="KW-1185">Reference proteome</keyword>
<dbReference type="CDD" id="cd01638">
    <property type="entry name" value="CysQ"/>
    <property type="match status" value="1"/>
</dbReference>
<evidence type="ECO:0000256" key="1">
    <source>
        <dbReference type="ARBA" id="ARBA00009759"/>
    </source>
</evidence>
<dbReference type="EMBL" id="JAUOZU010000001">
    <property type="protein sequence ID" value="MDO6962488.1"/>
    <property type="molecule type" value="Genomic_DNA"/>
</dbReference>
<dbReference type="PANTHER" id="PTHR20854:SF4">
    <property type="entry name" value="INOSITOL-1-MONOPHOSPHATASE-RELATED"/>
    <property type="match status" value="1"/>
</dbReference>
<evidence type="ECO:0000256" key="3">
    <source>
        <dbReference type="ARBA" id="ARBA00022801"/>
    </source>
</evidence>
<evidence type="ECO:0000313" key="6">
    <source>
        <dbReference type="Proteomes" id="UP001174932"/>
    </source>
</evidence>
<dbReference type="PANTHER" id="PTHR20854">
    <property type="entry name" value="INOSITOL MONOPHOSPHATASE"/>
    <property type="match status" value="1"/>
</dbReference>
<keyword evidence="4" id="KW-0460">Magnesium</keyword>
<accession>A0ABT8YFL6</accession>
<name>A0ABT8YFL6_9HYPH</name>
<dbReference type="Gene3D" id="3.30.540.10">
    <property type="entry name" value="Fructose-1,6-Bisphosphatase, subunit A, domain 1"/>
    <property type="match status" value="1"/>
</dbReference>
<reference evidence="5" key="1">
    <citation type="journal article" date="2015" name="Int. J. Syst. Evol. Microbiol.">
        <title>Rhizobium alvei sp. nov., isolated from a freshwater river.</title>
        <authorList>
            <person name="Sheu S.Y."/>
            <person name="Huang H.W."/>
            <person name="Young C.C."/>
            <person name="Chen W.M."/>
        </authorList>
    </citation>
    <scope>NUCLEOTIDE SEQUENCE</scope>
    <source>
        <strain evidence="5">TNR-22</strain>
    </source>
</reference>
<comment type="caution">
    <text evidence="5">The sequence shown here is derived from an EMBL/GenBank/DDBJ whole genome shotgun (WGS) entry which is preliminary data.</text>
</comment>
<dbReference type="InterPro" id="IPR020583">
    <property type="entry name" value="Inositol_monoP_metal-BS"/>
</dbReference>
<evidence type="ECO:0000256" key="4">
    <source>
        <dbReference type="ARBA" id="ARBA00022842"/>
    </source>
</evidence>
<dbReference type="InterPro" id="IPR020550">
    <property type="entry name" value="Inositol_monophosphatase_CS"/>
</dbReference>
<sequence>MTSPRGEHAIDKEDLDLLVTAAREAGREALRYFRNDVKIWWKNEGTSPVTAADHAANDILRDRLMAARPDYGWLSEESEDAPERLSRSRVFIIDPIDGTRAFMNGKETWVVSAAVTDDGLPVAGVLYAPALDECYVATADGRVEKNGVPLPVRPSSGAIRRISGAEDLLRRFAAALPAEVERVKNAPSLAYRLAMIADGRLDATLVKANAHDWDLAAAHLILANTGGRLADLRGEDPVYNRPLPRHDILVAAADDQALKALLSAI</sequence>
<organism evidence="5 6">
    <name type="scientific">Rhizobium alvei</name>
    <dbReference type="NCBI Taxonomy" id="1132659"/>
    <lineage>
        <taxon>Bacteria</taxon>
        <taxon>Pseudomonadati</taxon>
        <taxon>Pseudomonadota</taxon>
        <taxon>Alphaproteobacteria</taxon>
        <taxon>Hyphomicrobiales</taxon>
        <taxon>Rhizobiaceae</taxon>
        <taxon>Rhizobium/Agrobacterium group</taxon>
        <taxon>Rhizobium</taxon>
    </lineage>
</organism>
<dbReference type="Proteomes" id="UP001174932">
    <property type="component" value="Unassembled WGS sequence"/>
</dbReference>
<comment type="similarity">
    <text evidence="1">Belongs to the inositol monophosphatase superfamily.</text>
</comment>
<proteinExistence type="inferred from homology"/>
<dbReference type="Pfam" id="PF00459">
    <property type="entry name" value="Inositol_P"/>
    <property type="match status" value="1"/>
</dbReference>
<dbReference type="PROSITE" id="PS00629">
    <property type="entry name" value="IMP_1"/>
    <property type="match status" value="1"/>
</dbReference>
<dbReference type="RefSeq" id="WP_304374326.1">
    <property type="nucleotide sequence ID" value="NZ_JAUOZU010000001.1"/>
</dbReference>
<gene>
    <name evidence="5" type="ORF">Q4481_00885</name>
</gene>
<dbReference type="PRINTS" id="PR00377">
    <property type="entry name" value="IMPHPHTASES"/>
</dbReference>